<evidence type="ECO:0000313" key="1">
    <source>
        <dbReference type="EMBL" id="CAD8170858.1"/>
    </source>
</evidence>
<dbReference type="EMBL" id="CAJJDP010000056">
    <property type="protein sequence ID" value="CAD8170858.1"/>
    <property type="molecule type" value="Genomic_DNA"/>
</dbReference>
<keyword evidence="2" id="KW-1185">Reference proteome</keyword>
<dbReference type="AlphaFoldDB" id="A0A8S1V073"/>
<accession>A0A8S1V073</accession>
<gene>
    <name evidence="1" type="ORF">POCTA_138.1.T0570090</name>
</gene>
<name>A0A8S1V073_PAROT</name>
<proteinExistence type="predicted"/>
<protein>
    <submittedName>
        <fullName evidence="1">Uncharacterized protein</fullName>
    </submittedName>
</protein>
<comment type="caution">
    <text evidence="1">The sequence shown here is derived from an EMBL/GenBank/DDBJ whole genome shotgun (WGS) entry which is preliminary data.</text>
</comment>
<evidence type="ECO:0000313" key="2">
    <source>
        <dbReference type="Proteomes" id="UP000683925"/>
    </source>
</evidence>
<reference evidence="1" key="1">
    <citation type="submission" date="2021-01" db="EMBL/GenBank/DDBJ databases">
        <authorList>
            <consortium name="Genoscope - CEA"/>
            <person name="William W."/>
        </authorList>
    </citation>
    <scope>NUCLEOTIDE SEQUENCE</scope>
</reference>
<sequence>METDMCESGWLIKSMTEENILMLQQMMENGFKIKYGIGQQIFWQLYNEIYQEWRSICRRLALGLNAWQKNFITKKELYMLVNFSTITIFQYQYNQYGC</sequence>
<dbReference type="Proteomes" id="UP000683925">
    <property type="component" value="Unassembled WGS sequence"/>
</dbReference>
<organism evidence="1 2">
    <name type="scientific">Paramecium octaurelia</name>
    <dbReference type="NCBI Taxonomy" id="43137"/>
    <lineage>
        <taxon>Eukaryota</taxon>
        <taxon>Sar</taxon>
        <taxon>Alveolata</taxon>
        <taxon>Ciliophora</taxon>
        <taxon>Intramacronucleata</taxon>
        <taxon>Oligohymenophorea</taxon>
        <taxon>Peniculida</taxon>
        <taxon>Parameciidae</taxon>
        <taxon>Paramecium</taxon>
    </lineage>
</organism>